<dbReference type="CDD" id="cd17535">
    <property type="entry name" value="REC_NarL-like"/>
    <property type="match status" value="1"/>
</dbReference>
<evidence type="ECO:0000256" key="1">
    <source>
        <dbReference type="ARBA" id="ARBA00022553"/>
    </source>
</evidence>
<organism evidence="6 7">
    <name type="scientific">Lysobacter firmicutimachus</name>
    <dbReference type="NCBI Taxonomy" id="1792846"/>
    <lineage>
        <taxon>Bacteria</taxon>
        <taxon>Pseudomonadati</taxon>
        <taxon>Pseudomonadota</taxon>
        <taxon>Gammaproteobacteria</taxon>
        <taxon>Lysobacterales</taxon>
        <taxon>Lysobacteraceae</taxon>
        <taxon>Lysobacter</taxon>
    </lineage>
</organism>
<keyword evidence="2" id="KW-0238">DNA-binding</keyword>
<protein>
    <submittedName>
        <fullName evidence="6">Response regulator transcription factor</fullName>
    </submittedName>
</protein>
<dbReference type="PROSITE" id="PS50043">
    <property type="entry name" value="HTH_LUXR_2"/>
    <property type="match status" value="1"/>
</dbReference>
<sequence>MIRVFAVDAQPLIRAGLRWIAHQAGDIVVVGEADRAETALRALIALEIDLVLCSTQLPDLDGVDFLRRLPARPWVLALAAGHDGILPKHLFAAGARGYLSYGCTPAAVVRAVREVAAGRRYLDDGLASRVLFGDSPFDRLSTRELEVARLTARGDGIQRIAVALGMADSTVRTHRSRLFDKLGVRSDAALTRLALEHGLLP</sequence>
<evidence type="ECO:0000313" key="6">
    <source>
        <dbReference type="EMBL" id="MEI2453554.1"/>
    </source>
</evidence>
<name>A0ABU8CXQ7_9GAMM</name>
<evidence type="ECO:0000256" key="3">
    <source>
        <dbReference type="PROSITE-ProRule" id="PRU00169"/>
    </source>
</evidence>
<dbReference type="InterPro" id="IPR000792">
    <property type="entry name" value="Tscrpt_reg_LuxR_C"/>
</dbReference>
<dbReference type="PANTHER" id="PTHR43214">
    <property type="entry name" value="TWO-COMPONENT RESPONSE REGULATOR"/>
    <property type="match status" value="1"/>
</dbReference>
<accession>A0ABU8CXQ7</accession>
<feature type="domain" description="Response regulatory" evidence="5">
    <location>
        <begin position="3"/>
        <end position="116"/>
    </location>
</feature>
<reference evidence="6 7" key="1">
    <citation type="submission" date="2024-02" db="EMBL/GenBank/DDBJ databases">
        <title>Lysobacter Genome Sequencing and Mining.</title>
        <authorList>
            <person name="Bierman J."/>
            <person name="Walker M.C."/>
        </authorList>
    </citation>
    <scope>NUCLEOTIDE SEQUENCE [LARGE SCALE GENOMIC DNA]</scope>
    <source>
        <strain evidence="6 7">PB6250</strain>
    </source>
</reference>
<keyword evidence="1" id="KW-0597">Phosphoprotein</keyword>
<dbReference type="InterPro" id="IPR058245">
    <property type="entry name" value="NreC/VraR/RcsB-like_REC"/>
</dbReference>
<comment type="caution">
    <text evidence="6">The sequence shown here is derived from an EMBL/GenBank/DDBJ whole genome shotgun (WGS) entry which is preliminary data.</text>
</comment>
<dbReference type="SUPFAM" id="SSF46894">
    <property type="entry name" value="C-terminal effector domain of the bipartite response regulators"/>
    <property type="match status" value="1"/>
</dbReference>
<proteinExistence type="predicted"/>
<comment type="caution">
    <text evidence="3">Lacks conserved residue(s) required for the propagation of feature annotation.</text>
</comment>
<dbReference type="PROSITE" id="PS50110">
    <property type="entry name" value="RESPONSE_REGULATORY"/>
    <property type="match status" value="1"/>
</dbReference>
<dbReference type="SMART" id="SM00421">
    <property type="entry name" value="HTH_LUXR"/>
    <property type="match status" value="1"/>
</dbReference>
<dbReference type="InterPro" id="IPR001789">
    <property type="entry name" value="Sig_transdc_resp-reg_receiver"/>
</dbReference>
<dbReference type="PRINTS" id="PR00038">
    <property type="entry name" value="HTHLUXR"/>
</dbReference>
<gene>
    <name evidence="6" type="ORF">V2J18_02560</name>
</gene>
<dbReference type="SUPFAM" id="SSF52172">
    <property type="entry name" value="CheY-like"/>
    <property type="match status" value="1"/>
</dbReference>
<dbReference type="InterPro" id="IPR039420">
    <property type="entry name" value="WalR-like"/>
</dbReference>
<keyword evidence="7" id="KW-1185">Reference proteome</keyword>
<dbReference type="Gene3D" id="3.40.50.2300">
    <property type="match status" value="1"/>
</dbReference>
<evidence type="ECO:0000256" key="2">
    <source>
        <dbReference type="ARBA" id="ARBA00023125"/>
    </source>
</evidence>
<dbReference type="EMBL" id="JBANDL010000002">
    <property type="protein sequence ID" value="MEI2453554.1"/>
    <property type="molecule type" value="Genomic_DNA"/>
</dbReference>
<evidence type="ECO:0000313" key="7">
    <source>
        <dbReference type="Proteomes" id="UP001387215"/>
    </source>
</evidence>
<dbReference type="SMART" id="SM00448">
    <property type="entry name" value="REC"/>
    <property type="match status" value="1"/>
</dbReference>
<feature type="domain" description="HTH luxR-type" evidence="4">
    <location>
        <begin position="133"/>
        <end position="198"/>
    </location>
</feature>
<evidence type="ECO:0000259" key="5">
    <source>
        <dbReference type="PROSITE" id="PS50110"/>
    </source>
</evidence>
<dbReference type="CDD" id="cd06170">
    <property type="entry name" value="LuxR_C_like"/>
    <property type="match status" value="1"/>
</dbReference>
<dbReference type="Proteomes" id="UP001387215">
    <property type="component" value="Unassembled WGS sequence"/>
</dbReference>
<dbReference type="Pfam" id="PF00196">
    <property type="entry name" value="GerE"/>
    <property type="match status" value="1"/>
</dbReference>
<dbReference type="InterPro" id="IPR011006">
    <property type="entry name" value="CheY-like_superfamily"/>
</dbReference>
<dbReference type="PANTHER" id="PTHR43214:SF43">
    <property type="entry name" value="TWO-COMPONENT RESPONSE REGULATOR"/>
    <property type="match status" value="1"/>
</dbReference>
<dbReference type="InterPro" id="IPR016032">
    <property type="entry name" value="Sig_transdc_resp-reg_C-effctor"/>
</dbReference>
<dbReference type="Pfam" id="PF00072">
    <property type="entry name" value="Response_reg"/>
    <property type="match status" value="1"/>
</dbReference>
<evidence type="ECO:0000259" key="4">
    <source>
        <dbReference type="PROSITE" id="PS50043"/>
    </source>
</evidence>
<dbReference type="RefSeq" id="WP_186442495.1">
    <property type="nucleotide sequence ID" value="NZ_JBANDL010000002.1"/>
</dbReference>